<proteinExistence type="predicted"/>
<sequence>MRKKAAIETCPGDDDAANSPSTCTTTMSTSRPSSSKMPATSTPPPGPKIEYLISNVDKPIVSIDGQQYSTKSLADFVPELLASATFADDLIQGATSIYIAKPPPNHLPLLDFIANMLQLGYNTYLNHPTTTPPPPVSSPAPAPAPSPPRVSPPADTRPPTCPQTPPPSAPLQQTRTTPKNKRPIRKTS</sequence>
<feature type="compositionally biased region" description="Pro residues" evidence="1">
    <location>
        <begin position="130"/>
        <end position="169"/>
    </location>
</feature>
<name>A0A4Q9PNM8_9APHY</name>
<organism evidence="2 3">
    <name type="scientific">Dichomitus squalens</name>
    <dbReference type="NCBI Taxonomy" id="114155"/>
    <lineage>
        <taxon>Eukaryota</taxon>
        <taxon>Fungi</taxon>
        <taxon>Dikarya</taxon>
        <taxon>Basidiomycota</taxon>
        <taxon>Agaricomycotina</taxon>
        <taxon>Agaricomycetes</taxon>
        <taxon>Polyporales</taxon>
        <taxon>Polyporaceae</taxon>
        <taxon>Dichomitus</taxon>
    </lineage>
</organism>
<feature type="compositionally biased region" description="Basic residues" evidence="1">
    <location>
        <begin position="178"/>
        <end position="188"/>
    </location>
</feature>
<feature type="non-terminal residue" evidence="2">
    <location>
        <position position="188"/>
    </location>
</feature>
<dbReference type="PRINTS" id="PR01217">
    <property type="entry name" value="PRICHEXTENSN"/>
</dbReference>
<dbReference type="Proteomes" id="UP000292082">
    <property type="component" value="Unassembled WGS sequence"/>
</dbReference>
<dbReference type="AlphaFoldDB" id="A0A4Q9PNM8"/>
<keyword evidence="3" id="KW-1185">Reference proteome</keyword>
<evidence type="ECO:0000256" key="1">
    <source>
        <dbReference type="SAM" id="MobiDB-lite"/>
    </source>
</evidence>
<dbReference type="EMBL" id="ML145161">
    <property type="protein sequence ID" value="TBU55902.1"/>
    <property type="molecule type" value="Genomic_DNA"/>
</dbReference>
<accession>A0A4Q9PNM8</accession>
<feature type="region of interest" description="Disordered" evidence="1">
    <location>
        <begin position="1"/>
        <end position="46"/>
    </location>
</feature>
<feature type="region of interest" description="Disordered" evidence="1">
    <location>
        <begin position="128"/>
        <end position="188"/>
    </location>
</feature>
<gene>
    <name evidence="2" type="ORF">BD310DRAFT_855978</name>
</gene>
<protein>
    <submittedName>
        <fullName evidence="2">Uncharacterized protein</fullName>
    </submittedName>
</protein>
<reference evidence="2 3" key="1">
    <citation type="submission" date="2019-01" db="EMBL/GenBank/DDBJ databases">
        <title>Draft genome sequences of three monokaryotic isolates of the white-rot basidiomycete fungus Dichomitus squalens.</title>
        <authorList>
            <consortium name="DOE Joint Genome Institute"/>
            <person name="Lopez S.C."/>
            <person name="Andreopoulos B."/>
            <person name="Pangilinan J."/>
            <person name="Lipzen A."/>
            <person name="Riley R."/>
            <person name="Ahrendt S."/>
            <person name="Ng V."/>
            <person name="Barry K."/>
            <person name="Daum C."/>
            <person name="Grigoriev I.V."/>
            <person name="Hilden K.S."/>
            <person name="Makela M.R."/>
            <person name="de Vries R.P."/>
        </authorList>
    </citation>
    <scope>NUCLEOTIDE SEQUENCE [LARGE SCALE GENOMIC DNA]</scope>
    <source>
        <strain evidence="2 3">CBS 464.89</strain>
    </source>
</reference>
<feature type="compositionally biased region" description="Low complexity" evidence="1">
    <location>
        <begin position="19"/>
        <end position="35"/>
    </location>
</feature>
<evidence type="ECO:0000313" key="3">
    <source>
        <dbReference type="Proteomes" id="UP000292082"/>
    </source>
</evidence>
<evidence type="ECO:0000313" key="2">
    <source>
        <dbReference type="EMBL" id="TBU55902.1"/>
    </source>
</evidence>